<accession>A0A2A4HS93</accession>
<comment type="caution">
    <text evidence="1">The sequence shown here is derived from an EMBL/GenBank/DDBJ whole genome shotgun (WGS) entry which is preliminary data.</text>
</comment>
<dbReference type="Proteomes" id="UP000218677">
    <property type="component" value="Unassembled WGS sequence"/>
</dbReference>
<evidence type="ECO:0000313" key="2">
    <source>
        <dbReference type="Proteomes" id="UP000218677"/>
    </source>
</evidence>
<dbReference type="OrthoDB" id="6166459at2"/>
<proteinExistence type="predicted"/>
<gene>
    <name evidence="1" type="ORF">CPA45_02745</name>
</gene>
<dbReference type="EMBL" id="NWUX01000001">
    <property type="protein sequence ID" value="PCF97660.1"/>
    <property type="molecule type" value="Genomic_DNA"/>
</dbReference>
<keyword evidence="2" id="KW-1185">Reference proteome</keyword>
<evidence type="ECO:0000313" key="1">
    <source>
        <dbReference type="EMBL" id="PCF97660.1"/>
    </source>
</evidence>
<sequence length="140" mass="14874">MNTRQTHLTLDQVSALIAIGDKVDDLADELEADGVDAEAVAHYAHACQHISDAANALMEAMSFTQHPITQASKRVVLALCADDAHDLAHLLKETAKQLDQGPRELTVTAEDADLRMGRDGLMVGTLKVAEADKSGGNDAS</sequence>
<name>A0A2A4HS93_9GAMM</name>
<dbReference type="RefSeq" id="WP_096650078.1">
    <property type="nucleotide sequence ID" value="NZ_NWUX01000001.1"/>
</dbReference>
<protein>
    <submittedName>
        <fullName evidence="1">Uncharacterized protein</fullName>
    </submittedName>
</protein>
<organism evidence="1 2">
    <name type="scientific">Vreelandella nigrificans</name>
    <dbReference type="NCBI Taxonomy" id="2042704"/>
    <lineage>
        <taxon>Bacteria</taxon>
        <taxon>Pseudomonadati</taxon>
        <taxon>Pseudomonadota</taxon>
        <taxon>Gammaproteobacteria</taxon>
        <taxon>Oceanospirillales</taxon>
        <taxon>Halomonadaceae</taxon>
        <taxon>Vreelandella</taxon>
    </lineage>
</organism>
<reference evidence="2" key="1">
    <citation type="submission" date="2017-09" db="EMBL/GenBank/DDBJ databases">
        <authorList>
            <person name="Cho G.-S."/>
            <person name="Oguntoyinbo F.A."/>
            <person name="Cnockaert M."/>
            <person name="Kabisch J."/>
            <person name="Neve H."/>
            <person name="Bockelmann W."/>
            <person name="Wenning M."/>
            <person name="Franz C.M."/>
            <person name="Vandamme P."/>
        </authorList>
    </citation>
    <scope>NUCLEOTIDE SEQUENCE [LARGE SCALE GENOMIC DNA]</scope>
    <source>
        <strain evidence="2">MBT G8648</strain>
    </source>
</reference>
<dbReference type="AlphaFoldDB" id="A0A2A4HS93"/>